<gene>
    <name evidence="1" type="ORF">GCM10023090_16280</name>
</gene>
<accession>A0ABP8L8F4</accession>
<name>A0ABP8L8F4_9BURK</name>
<dbReference type="SMART" id="SM00671">
    <property type="entry name" value="SEL1"/>
    <property type="match status" value="7"/>
</dbReference>
<proteinExistence type="predicted"/>
<evidence type="ECO:0000313" key="1">
    <source>
        <dbReference type="EMBL" id="GAA4423719.1"/>
    </source>
</evidence>
<sequence length="527" mass="57329">MALLGLAMVSSGWAYASFEEGMGAMGTRDFARARAFFEAAPADARAVYQLSRLARLGLGEAVDATRAAQLLARASELGHLDAQLDYVYALANGQGVAKDVPGAMQRLQALSDKGVVEAQIELGRALYFGFWGQPREVQRSLVWLEKAARTGNAEAKTLLGIALLDGDGAPIDEARGVALVREGAEGGRADAMNRYAAMLTFGRVVPRDEAAGARWYRQSADKLDPTGQYGTALAYLNGRGVPKDEALGIRYLDAAARQGWAWAQMDLAERYFWGQGVPQMRGEAYYWYSVAATSRTASVQERAGVRRAEVARELNAAEVERTAKRAAAFRVQPGFAPRAEALPVLSAGDRVSIGGVALTIPAPKGFTNGWELANHLQRAFPNNPGFRPLLMALMRQDDMDRIKLGIASDLRTIEVSRHVPDDAMAVDTRLFADIKRQLRSQIDANIANGQFRSEGLVRDDERVFAMMRSSVVEPQRFDAVALVLLKDRVLSVSFAGFTPEHKAEVESLVQAFCNGLLSANRAGLFTQ</sequence>
<reference evidence="2" key="1">
    <citation type="journal article" date="2019" name="Int. J. Syst. Evol. Microbiol.">
        <title>The Global Catalogue of Microorganisms (GCM) 10K type strain sequencing project: providing services to taxonomists for standard genome sequencing and annotation.</title>
        <authorList>
            <consortium name="The Broad Institute Genomics Platform"/>
            <consortium name="The Broad Institute Genome Sequencing Center for Infectious Disease"/>
            <person name="Wu L."/>
            <person name="Ma J."/>
        </authorList>
    </citation>
    <scope>NUCLEOTIDE SEQUENCE [LARGE SCALE GENOMIC DNA]</scope>
    <source>
        <strain evidence="2">JCM 31890</strain>
    </source>
</reference>
<dbReference type="InterPro" id="IPR050767">
    <property type="entry name" value="Sel1_AlgK"/>
</dbReference>
<dbReference type="PANTHER" id="PTHR11102">
    <property type="entry name" value="SEL-1-LIKE PROTEIN"/>
    <property type="match status" value="1"/>
</dbReference>
<dbReference type="InterPro" id="IPR006597">
    <property type="entry name" value="Sel1-like"/>
</dbReference>
<keyword evidence="2" id="KW-1185">Reference proteome</keyword>
<dbReference type="EMBL" id="BAABEX010000010">
    <property type="protein sequence ID" value="GAA4423719.1"/>
    <property type="molecule type" value="Genomic_DNA"/>
</dbReference>
<organism evidence="1 2">
    <name type="scientific">Acidovorax lacteus</name>
    <dbReference type="NCBI Taxonomy" id="1924988"/>
    <lineage>
        <taxon>Bacteria</taxon>
        <taxon>Pseudomonadati</taxon>
        <taxon>Pseudomonadota</taxon>
        <taxon>Betaproteobacteria</taxon>
        <taxon>Burkholderiales</taxon>
        <taxon>Comamonadaceae</taxon>
        <taxon>Acidovorax</taxon>
    </lineage>
</organism>
<dbReference type="PANTHER" id="PTHR11102:SF160">
    <property type="entry name" value="ERAD-ASSOCIATED E3 UBIQUITIN-PROTEIN LIGASE COMPONENT HRD3"/>
    <property type="match status" value="1"/>
</dbReference>
<comment type="caution">
    <text evidence="1">The sequence shown here is derived from an EMBL/GenBank/DDBJ whole genome shotgun (WGS) entry which is preliminary data.</text>
</comment>
<dbReference type="Pfam" id="PF08238">
    <property type="entry name" value="Sel1"/>
    <property type="match status" value="6"/>
</dbReference>
<dbReference type="InterPro" id="IPR011990">
    <property type="entry name" value="TPR-like_helical_dom_sf"/>
</dbReference>
<protein>
    <recommendedName>
        <fullName evidence="3">Sel1 repeat family protein</fullName>
    </recommendedName>
</protein>
<dbReference type="SUPFAM" id="SSF81901">
    <property type="entry name" value="HCP-like"/>
    <property type="match status" value="2"/>
</dbReference>
<dbReference type="Gene3D" id="1.25.40.10">
    <property type="entry name" value="Tetratricopeptide repeat domain"/>
    <property type="match status" value="2"/>
</dbReference>
<evidence type="ECO:0000313" key="2">
    <source>
        <dbReference type="Proteomes" id="UP001501788"/>
    </source>
</evidence>
<dbReference type="Proteomes" id="UP001501788">
    <property type="component" value="Unassembled WGS sequence"/>
</dbReference>
<evidence type="ECO:0008006" key="3">
    <source>
        <dbReference type="Google" id="ProtNLM"/>
    </source>
</evidence>